<keyword evidence="1" id="KW-0812">Transmembrane</keyword>
<evidence type="ECO:0008006" key="4">
    <source>
        <dbReference type="Google" id="ProtNLM"/>
    </source>
</evidence>
<sequence>MNIRKTSLIYVVAIAYFALSFSLTYTRWKSHSPSLDYHAYVQMYWNTANGDTLMYNRGSENQYSLYKAHFSPFLLMIFPIYALVQHPLTLYFVFFAVISTSVIPLYFFALDKLQSKLSAWLIALSFLIYFPFAFTHRQGFAEEAFATPLLLWAFYLLHKQKPWAFLAFSFLTLSLRINMVIPVFMLALYAIAKSKYKVHGLFVALLSLFWLFYTLYIIYPNFNLPSERLYIAGFFSDYGNTAGEIAKNVILHPLSVVEKITAPEKLNYMRWLVGPVLFLPVLAPEILIIGVPVLVLNMLSSYPRMSHLWTYYHSSSLPFIWLATVVALERIGRIKIGRKVIVNALLAAIFIVNFLIVKNTPNGQHFPFSNWFNRSTHEVTARDKAADEILTNIPTIYSVASNYGFLENTAQRKWQFPVANFKGYLVDLVLYDPLALTGEALEIPDTDKEYGRLFTNNLFFLFARRDLIKKYSIGDFITREFKNYDQNAAYLAASNPSEKLPTYSGMTTTRVVDINNIYNLVQKLDFANGNPAVLQFPVEKTELVRRVKILGVDFLLPKRGTGALKAEILEGEDFEKNYKIVYSKVEERNELAHKPSILSIDLSKLQIDASRTYWLKLSMETNTSGGVSLFNSYKVYLTKNDESDLRYSLDGGKAWSGNNYPKQSLIYSIAYDSVKDTILTKGTPQQLKQQLQEMTKTSQDYKDVVVVGAVTEKL</sequence>
<feature type="transmembrane region" description="Helical" evidence="1">
    <location>
        <begin position="308"/>
        <end position="328"/>
    </location>
</feature>
<organism evidence="2 3">
    <name type="scientific">candidate division WWE3 bacterium GW2011_GWB1_47_11</name>
    <dbReference type="NCBI Taxonomy" id="1619117"/>
    <lineage>
        <taxon>Bacteria</taxon>
        <taxon>Katanobacteria</taxon>
    </lineage>
</organism>
<dbReference type="Proteomes" id="UP000034684">
    <property type="component" value="Unassembled WGS sequence"/>
</dbReference>
<dbReference type="EMBL" id="LCNN01000025">
    <property type="protein sequence ID" value="KKU57039.1"/>
    <property type="molecule type" value="Genomic_DNA"/>
</dbReference>
<feature type="transmembrane region" description="Helical" evidence="1">
    <location>
        <begin position="90"/>
        <end position="110"/>
    </location>
</feature>
<keyword evidence="1" id="KW-0472">Membrane</keyword>
<evidence type="ECO:0000256" key="1">
    <source>
        <dbReference type="SAM" id="Phobius"/>
    </source>
</evidence>
<comment type="caution">
    <text evidence="2">The sequence shown here is derived from an EMBL/GenBank/DDBJ whole genome shotgun (WGS) entry which is preliminary data.</text>
</comment>
<feature type="transmembrane region" description="Helical" evidence="1">
    <location>
        <begin position="340"/>
        <end position="357"/>
    </location>
</feature>
<dbReference type="Pfam" id="PF09852">
    <property type="entry name" value="DUF2079"/>
    <property type="match status" value="1"/>
</dbReference>
<dbReference type="InterPro" id="IPR018650">
    <property type="entry name" value="STSV1_Orf64"/>
</dbReference>
<protein>
    <recommendedName>
        <fullName evidence="4">DUF2079 domain-containing protein</fullName>
    </recommendedName>
</protein>
<feature type="transmembrane region" description="Helical" evidence="1">
    <location>
        <begin position="198"/>
        <end position="219"/>
    </location>
</feature>
<feature type="transmembrane region" description="Helical" evidence="1">
    <location>
        <begin position="140"/>
        <end position="157"/>
    </location>
</feature>
<feature type="transmembrane region" description="Helical" evidence="1">
    <location>
        <begin position="117"/>
        <end position="134"/>
    </location>
</feature>
<feature type="transmembrane region" description="Helical" evidence="1">
    <location>
        <begin position="164"/>
        <end position="192"/>
    </location>
</feature>
<evidence type="ECO:0000313" key="3">
    <source>
        <dbReference type="Proteomes" id="UP000034684"/>
    </source>
</evidence>
<gene>
    <name evidence="2" type="ORF">UX79_C0025G0006</name>
</gene>
<feature type="transmembrane region" description="Helical" evidence="1">
    <location>
        <begin position="271"/>
        <end position="296"/>
    </location>
</feature>
<reference evidence="2 3" key="1">
    <citation type="journal article" date="2015" name="Nature">
        <title>rRNA introns, odd ribosomes, and small enigmatic genomes across a large radiation of phyla.</title>
        <authorList>
            <person name="Brown C.T."/>
            <person name="Hug L.A."/>
            <person name="Thomas B.C."/>
            <person name="Sharon I."/>
            <person name="Castelle C.J."/>
            <person name="Singh A."/>
            <person name="Wilkins M.J."/>
            <person name="Williams K.H."/>
            <person name="Banfield J.F."/>
        </authorList>
    </citation>
    <scope>NUCLEOTIDE SEQUENCE [LARGE SCALE GENOMIC DNA]</scope>
</reference>
<proteinExistence type="predicted"/>
<keyword evidence="1" id="KW-1133">Transmembrane helix</keyword>
<accession>A0A0G1RI99</accession>
<feature type="transmembrane region" description="Helical" evidence="1">
    <location>
        <begin position="6"/>
        <end position="25"/>
    </location>
</feature>
<evidence type="ECO:0000313" key="2">
    <source>
        <dbReference type="EMBL" id="KKU57039.1"/>
    </source>
</evidence>
<name>A0A0G1RI99_UNCKA</name>
<dbReference type="AlphaFoldDB" id="A0A0G1RI99"/>